<dbReference type="InterPro" id="IPR000757">
    <property type="entry name" value="Beta-glucanase-like"/>
</dbReference>
<dbReference type="PANTHER" id="PTHR10963">
    <property type="entry name" value="GLYCOSYL HYDROLASE-RELATED"/>
    <property type="match status" value="1"/>
</dbReference>
<protein>
    <submittedName>
        <fullName evidence="3">Glycoside hydrolase family 16 protein</fullName>
    </submittedName>
</protein>
<sequence length="597" mass="65352">MAEQAPIVIVDGKVEGFAVKADSSQVAAEKSSGGIEVKIAPGADGYPGLSITRADGKPFDLSAYGHLKAAIANTGSTDLDLGLRADNAGDWKDEPYNTENLILKPGQKADIHLIFGHSFGHKKGFALNSSAIVRLLLFTGKTETAKSFRIESITAGGEPGEIPEAEPASIRLVPDKGLIFKPGEELPPPLRLEGNGGAVPKLVPSEGIVIRLPGKGSEAAIRPERGRWDLSRSLRVVVSLHNQGESAASPSLRLESNGGATATVPAGEIAAGASKDVAICFLAEKPWRGRPDFDGKGQGTMEGSGTSFGSDAVSEVVITGDRESTFVIRSIRADVPPAPKLPDWLGKRPPVEGEWTQAFKEEFDGDGIDPSKWNVHAANYWDKASWFSRDNVRLGGGVAKLRYEKRTGRHNDDPQGKEFHYATGLLDTYNKWTQRYGYFEVRVKLPTAPGLWPAFWLMPERGKEAGEQWQRQDTGNGGMEFDVVEQLTRWGPYRNNIAMHWDGYGEQHKHFGSDRIYMQPDAEGFITAGLLWLPGQAIYYINGSETARWENERISSVTSCLLFTLPQGGWDNSPIDDSKLPDHFVIDYVRIWQREDL</sequence>
<dbReference type="RefSeq" id="WP_264513538.1">
    <property type="nucleotide sequence ID" value="NZ_JAPDDR010000005.1"/>
</dbReference>
<dbReference type="EMBL" id="JAPDDR010000005">
    <property type="protein sequence ID" value="MCW1914033.1"/>
    <property type="molecule type" value="Genomic_DNA"/>
</dbReference>
<dbReference type="Proteomes" id="UP001165653">
    <property type="component" value="Unassembled WGS sequence"/>
</dbReference>
<evidence type="ECO:0000256" key="1">
    <source>
        <dbReference type="ARBA" id="ARBA00006865"/>
    </source>
</evidence>
<dbReference type="SUPFAM" id="SSF49899">
    <property type="entry name" value="Concanavalin A-like lectins/glucanases"/>
    <property type="match status" value="1"/>
</dbReference>
<dbReference type="InterPro" id="IPR050546">
    <property type="entry name" value="Glycosyl_Hydrlase_16"/>
</dbReference>
<keyword evidence="4" id="KW-1185">Reference proteome</keyword>
<dbReference type="InterPro" id="IPR013320">
    <property type="entry name" value="ConA-like_dom_sf"/>
</dbReference>
<organism evidence="3 4">
    <name type="scientific">Luteolibacter rhizosphaerae</name>
    <dbReference type="NCBI Taxonomy" id="2989719"/>
    <lineage>
        <taxon>Bacteria</taxon>
        <taxon>Pseudomonadati</taxon>
        <taxon>Verrucomicrobiota</taxon>
        <taxon>Verrucomicrobiia</taxon>
        <taxon>Verrucomicrobiales</taxon>
        <taxon>Verrucomicrobiaceae</taxon>
        <taxon>Luteolibacter</taxon>
    </lineage>
</organism>
<dbReference type="Gene3D" id="2.60.120.200">
    <property type="match status" value="1"/>
</dbReference>
<dbReference type="PROSITE" id="PS51762">
    <property type="entry name" value="GH16_2"/>
    <property type="match status" value="1"/>
</dbReference>
<evidence type="ECO:0000313" key="3">
    <source>
        <dbReference type="EMBL" id="MCW1914033.1"/>
    </source>
</evidence>
<comment type="similarity">
    <text evidence="1">Belongs to the glycosyl hydrolase 16 family.</text>
</comment>
<comment type="caution">
    <text evidence="3">The sequence shown here is derived from an EMBL/GenBank/DDBJ whole genome shotgun (WGS) entry which is preliminary data.</text>
</comment>
<dbReference type="Pfam" id="PF00722">
    <property type="entry name" value="Glyco_hydro_16"/>
    <property type="match status" value="1"/>
</dbReference>
<reference evidence="3" key="1">
    <citation type="submission" date="2022-10" db="EMBL/GenBank/DDBJ databases">
        <title>Luteolibacter sp. GHJ8, whole genome shotgun sequencing project.</title>
        <authorList>
            <person name="Zhao G."/>
            <person name="Shen L."/>
        </authorList>
    </citation>
    <scope>NUCLEOTIDE SEQUENCE</scope>
    <source>
        <strain evidence="3">GHJ8</strain>
    </source>
</reference>
<name>A0ABT3G2G7_9BACT</name>
<keyword evidence="3" id="KW-0378">Hydrolase</keyword>
<dbReference type="PANTHER" id="PTHR10963:SF55">
    <property type="entry name" value="GLYCOSIDE HYDROLASE FAMILY 16 PROTEIN"/>
    <property type="match status" value="1"/>
</dbReference>
<dbReference type="GO" id="GO:0016787">
    <property type="term" value="F:hydrolase activity"/>
    <property type="evidence" value="ECO:0007669"/>
    <property type="project" value="UniProtKB-KW"/>
</dbReference>
<gene>
    <name evidence="3" type="ORF">OJ996_10635</name>
</gene>
<evidence type="ECO:0000313" key="4">
    <source>
        <dbReference type="Proteomes" id="UP001165653"/>
    </source>
</evidence>
<dbReference type="CDD" id="cd08023">
    <property type="entry name" value="GH16_laminarinase_like"/>
    <property type="match status" value="1"/>
</dbReference>
<dbReference type="Gene3D" id="2.60.120.430">
    <property type="entry name" value="Galactose-binding lectin"/>
    <property type="match status" value="1"/>
</dbReference>
<proteinExistence type="inferred from homology"/>
<accession>A0ABT3G2G7</accession>
<feature type="domain" description="GH16" evidence="2">
    <location>
        <begin position="342"/>
        <end position="597"/>
    </location>
</feature>
<evidence type="ECO:0000259" key="2">
    <source>
        <dbReference type="PROSITE" id="PS51762"/>
    </source>
</evidence>